<protein>
    <submittedName>
        <fullName evidence="3">Uncharacterized protein</fullName>
    </submittedName>
</protein>
<dbReference type="InterPro" id="IPR051534">
    <property type="entry name" value="CBASS_pafABC_assoc_protein"/>
</dbReference>
<dbReference type="Proteomes" id="UP000315750">
    <property type="component" value="Chromosome"/>
</dbReference>
<feature type="domain" description="WCX" evidence="2">
    <location>
        <begin position="210"/>
        <end position="286"/>
    </location>
</feature>
<organism evidence="3 4">
    <name type="scientific">Aeoliella mucimassa</name>
    <dbReference type="NCBI Taxonomy" id="2527972"/>
    <lineage>
        <taxon>Bacteria</taxon>
        <taxon>Pseudomonadati</taxon>
        <taxon>Planctomycetota</taxon>
        <taxon>Planctomycetia</taxon>
        <taxon>Pirellulales</taxon>
        <taxon>Lacipirellulaceae</taxon>
        <taxon>Aeoliella</taxon>
    </lineage>
</organism>
<proteinExistence type="predicted"/>
<keyword evidence="4" id="KW-1185">Reference proteome</keyword>
<dbReference type="PANTHER" id="PTHR34580">
    <property type="match status" value="1"/>
</dbReference>
<dbReference type="InterPro" id="IPR026881">
    <property type="entry name" value="WYL_dom"/>
</dbReference>
<evidence type="ECO:0000259" key="2">
    <source>
        <dbReference type="Pfam" id="PF25583"/>
    </source>
</evidence>
<sequence>MSRRTIFRDLETLRDAGIRLRYNRKAESYSMAEPVPLNVGDLSIDEATALVTLANQMGDDRHVPFFTAAGLAARKLSGSLPRKTRDQLHEVADAVTIVPQGVANLNGKRKLFGELLEARRQRRVLRMEYASLTEWETISTKLRPYQLMYCRHSWYVVGRSSIHREVRTFKLARITELEILDEEYRLPRGFSLKRYLKNAWRIVPEGNKDLQVVIRFSPLVATNVAEVEWHPTQQLALQPDGSLLFEATVSGLNEISWWILGYADQAEVLRPARLRKLVGERAANMAKIYDR</sequence>
<dbReference type="InterPro" id="IPR057727">
    <property type="entry name" value="WCX_dom"/>
</dbReference>
<gene>
    <name evidence="3" type="ORF">Pan181_47700</name>
</gene>
<feature type="domain" description="WYL" evidence="1">
    <location>
        <begin position="111"/>
        <end position="179"/>
    </location>
</feature>
<dbReference type="EMBL" id="CP036278">
    <property type="protein sequence ID" value="QDU58532.1"/>
    <property type="molecule type" value="Genomic_DNA"/>
</dbReference>
<dbReference type="AlphaFoldDB" id="A0A518AUZ7"/>
<dbReference type="Pfam" id="PF25583">
    <property type="entry name" value="WCX"/>
    <property type="match status" value="1"/>
</dbReference>
<name>A0A518AUZ7_9BACT</name>
<dbReference type="PROSITE" id="PS52050">
    <property type="entry name" value="WYL"/>
    <property type="match status" value="1"/>
</dbReference>
<dbReference type="PANTHER" id="PTHR34580:SF9">
    <property type="entry name" value="SLL5097 PROTEIN"/>
    <property type="match status" value="1"/>
</dbReference>
<dbReference type="Pfam" id="PF13280">
    <property type="entry name" value="WYL"/>
    <property type="match status" value="1"/>
</dbReference>
<evidence type="ECO:0000313" key="4">
    <source>
        <dbReference type="Proteomes" id="UP000315750"/>
    </source>
</evidence>
<dbReference type="KEGG" id="amuc:Pan181_47700"/>
<reference evidence="3 4" key="1">
    <citation type="submission" date="2019-02" db="EMBL/GenBank/DDBJ databases">
        <title>Deep-cultivation of Planctomycetes and their phenomic and genomic characterization uncovers novel biology.</title>
        <authorList>
            <person name="Wiegand S."/>
            <person name="Jogler M."/>
            <person name="Boedeker C."/>
            <person name="Pinto D."/>
            <person name="Vollmers J."/>
            <person name="Rivas-Marin E."/>
            <person name="Kohn T."/>
            <person name="Peeters S.H."/>
            <person name="Heuer A."/>
            <person name="Rast P."/>
            <person name="Oberbeckmann S."/>
            <person name="Bunk B."/>
            <person name="Jeske O."/>
            <person name="Meyerdierks A."/>
            <person name="Storesund J.E."/>
            <person name="Kallscheuer N."/>
            <person name="Luecker S."/>
            <person name="Lage O.M."/>
            <person name="Pohl T."/>
            <person name="Merkel B.J."/>
            <person name="Hornburger P."/>
            <person name="Mueller R.-W."/>
            <person name="Bruemmer F."/>
            <person name="Labrenz M."/>
            <person name="Spormann A.M."/>
            <person name="Op den Camp H."/>
            <person name="Overmann J."/>
            <person name="Amann R."/>
            <person name="Jetten M.S.M."/>
            <person name="Mascher T."/>
            <person name="Medema M.H."/>
            <person name="Devos D.P."/>
            <person name="Kaster A.-K."/>
            <person name="Ovreas L."/>
            <person name="Rohde M."/>
            <person name="Galperin M.Y."/>
            <person name="Jogler C."/>
        </authorList>
    </citation>
    <scope>NUCLEOTIDE SEQUENCE [LARGE SCALE GENOMIC DNA]</scope>
    <source>
        <strain evidence="3 4">Pan181</strain>
    </source>
</reference>
<evidence type="ECO:0000259" key="1">
    <source>
        <dbReference type="Pfam" id="PF13280"/>
    </source>
</evidence>
<accession>A0A518AUZ7</accession>
<evidence type="ECO:0000313" key="3">
    <source>
        <dbReference type="EMBL" id="QDU58532.1"/>
    </source>
</evidence>